<dbReference type="Gene3D" id="3.90.550.10">
    <property type="entry name" value="Spore Coat Polysaccharide Biosynthesis Protein SpsA, Chain A"/>
    <property type="match status" value="1"/>
</dbReference>
<dbReference type="InterPro" id="IPR001296">
    <property type="entry name" value="Glyco_trans_1"/>
</dbReference>
<dbReference type="InterPro" id="IPR028098">
    <property type="entry name" value="Glyco_trans_4-like_N"/>
</dbReference>
<organism evidence="4 5">
    <name type="scientific">Janthinobacterium agaricidamnosum NBRC 102515 = DSM 9628</name>
    <dbReference type="NCBI Taxonomy" id="1349767"/>
    <lineage>
        <taxon>Bacteria</taxon>
        <taxon>Pseudomonadati</taxon>
        <taxon>Pseudomonadota</taxon>
        <taxon>Betaproteobacteria</taxon>
        <taxon>Burkholderiales</taxon>
        <taxon>Oxalobacteraceae</taxon>
        <taxon>Janthinobacterium</taxon>
    </lineage>
</organism>
<dbReference type="Proteomes" id="UP000027604">
    <property type="component" value="Chromosome I"/>
</dbReference>
<evidence type="ECO:0000259" key="3">
    <source>
        <dbReference type="Pfam" id="PF13439"/>
    </source>
</evidence>
<dbReference type="Gene3D" id="3.40.50.2000">
    <property type="entry name" value="Glycogen Phosphorylase B"/>
    <property type="match status" value="2"/>
</dbReference>
<dbReference type="STRING" id="1349767.GJA_2657"/>
<dbReference type="InterPro" id="IPR029044">
    <property type="entry name" value="Nucleotide-diphossugar_trans"/>
</dbReference>
<dbReference type="eggNOG" id="COG1216">
    <property type="taxonomic scope" value="Bacteria"/>
</dbReference>
<dbReference type="EMBL" id="HG322949">
    <property type="protein sequence ID" value="CDG83288.1"/>
    <property type="molecule type" value="Genomic_DNA"/>
</dbReference>
<protein>
    <submittedName>
        <fullName evidence="4">Glycosyl transferase 2 family protein</fullName>
    </submittedName>
</protein>
<dbReference type="PANTHER" id="PTHR45947">
    <property type="entry name" value="SULFOQUINOVOSYL TRANSFERASE SQD2"/>
    <property type="match status" value="1"/>
</dbReference>
<dbReference type="PANTHER" id="PTHR45947:SF3">
    <property type="entry name" value="SULFOQUINOVOSYL TRANSFERASE SQD2"/>
    <property type="match status" value="1"/>
</dbReference>
<dbReference type="eggNOG" id="COG0438">
    <property type="taxonomic scope" value="Bacteria"/>
</dbReference>
<dbReference type="Pfam" id="PF13439">
    <property type="entry name" value="Glyco_transf_4"/>
    <property type="match status" value="1"/>
</dbReference>
<sequence length="699" mass="77515">MLTVLMATYNGAATLPKVLQAYQGLIAPPGGWKLLIADNGSSDRTCAVIDQFQSSLPITYLYEGRRGKNAALNSALAFSLQEPGAGDDVFVFSDDDAAPAPDWLLRLAECAKAQPGYTVFGGAIVADWSETPPAWLLQLAPLGLTYGITDPALPSGPVFPGLVWGANMAIRRQVFESGWRFDDSIGPHAARGNYAMGSETLMTRALFDAGYLSWFCPDAVVAHHIRPRQVAAAYVLRRAYQFGRGKFRQEKFNPAHKLPMIARVPRWMWRRFLLECLGLLRASLTGDAGQRFLRRWELAYLRGYFHEAWSGTSGIRPKVLITSYSGELGGMELRMAQEARWLAGAGYDSTLALRRFPGFDDWAATLRKERLPVLVFEPPLFFEQWEWRRLNLWRARLGTAWTLRRQRSDLVHVAFCWSHYGASALWLASHCRLPSVISVHNAFPPQEISAWHRPLLRQAFRSVRGIYAVSESAMAHFLALYQEYIVPATRLTVIPNSVDTERFIVSAQRRIDARRLLNIPPDALVLGSVARLSAQKRPQVLLKLFCALLARFPGLYLVLVGSGPLEAMLRLQAQAAQVGERVIFTGFSAQVELLMPAFDLHLLLSRNEGFGISTIEAMACGVPALGTDVPGTADILRHSQGGLLVPLHDDDAILDALAALLADTPRRLAMGLAARSEAETLYSSIRLKQQVVDFYSGLL</sequence>
<feature type="domain" description="Glycosyltransferase subfamily 4-like N-terminal" evidence="3">
    <location>
        <begin position="329"/>
        <end position="502"/>
    </location>
</feature>
<dbReference type="RefSeq" id="WP_242404529.1">
    <property type="nucleotide sequence ID" value="NZ_BCTH01000040.1"/>
</dbReference>
<dbReference type="CDD" id="cd03801">
    <property type="entry name" value="GT4_PimA-like"/>
    <property type="match status" value="1"/>
</dbReference>
<gene>
    <name evidence="4" type="ORF">GJA_2657</name>
</gene>
<dbReference type="AlphaFoldDB" id="W0V7F9"/>
<evidence type="ECO:0000259" key="2">
    <source>
        <dbReference type="Pfam" id="PF00535"/>
    </source>
</evidence>
<dbReference type="KEGG" id="jag:GJA_2657"/>
<dbReference type="InterPro" id="IPR050194">
    <property type="entry name" value="Glycosyltransferase_grp1"/>
</dbReference>
<feature type="domain" description="Glycosyl transferase family 1" evidence="1">
    <location>
        <begin position="514"/>
        <end position="675"/>
    </location>
</feature>
<proteinExistence type="predicted"/>
<dbReference type="GO" id="GO:0016757">
    <property type="term" value="F:glycosyltransferase activity"/>
    <property type="evidence" value="ECO:0007669"/>
    <property type="project" value="InterPro"/>
</dbReference>
<evidence type="ECO:0000313" key="4">
    <source>
        <dbReference type="EMBL" id="CDG83288.1"/>
    </source>
</evidence>
<keyword evidence="4" id="KW-0808">Transferase</keyword>
<reference evidence="4 5" key="1">
    <citation type="journal article" date="2015" name="Genome Announc.">
        <title>Genome Sequence of Mushroom Soft-Rot Pathogen Janthinobacterium agaricidamnosum.</title>
        <authorList>
            <person name="Graupner K."/>
            <person name="Lackner G."/>
            <person name="Hertweck C."/>
        </authorList>
    </citation>
    <scope>NUCLEOTIDE SEQUENCE [LARGE SCALE GENOMIC DNA]</scope>
    <source>
        <strain evidence="5">NBRC 102515 / DSM 9628</strain>
    </source>
</reference>
<dbReference type="Pfam" id="PF00535">
    <property type="entry name" value="Glycos_transf_2"/>
    <property type="match status" value="1"/>
</dbReference>
<evidence type="ECO:0000313" key="5">
    <source>
        <dbReference type="Proteomes" id="UP000027604"/>
    </source>
</evidence>
<evidence type="ECO:0000259" key="1">
    <source>
        <dbReference type="Pfam" id="PF00534"/>
    </source>
</evidence>
<dbReference type="PATRIC" id="fig|1349767.4.peg.4385"/>
<dbReference type="InterPro" id="IPR001173">
    <property type="entry name" value="Glyco_trans_2-like"/>
</dbReference>
<dbReference type="SUPFAM" id="SSF53448">
    <property type="entry name" value="Nucleotide-diphospho-sugar transferases"/>
    <property type="match status" value="1"/>
</dbReference>
<dbReference type="SUPFAM" id="SSF53756">
    <property type="entry name" value="UDP-Glycosyltransferase/glycogen phosphorylase"/>
    <property type="match status" value="1"/>
</dbReference>
<dbReference type="HOGENOM" id="CLU_394217_0_0_4"/>
<accession>W0V7F9</accession>
<keyword evidence="5" id="KW-1185">Reference proteome</keyword>
<name>W0V7F9_9BURK</name>
<feature type="domain" description="Glycosyltransferase 2-like" evidence="2">
    <location>
        <begin position="3"/>
        <end position="175"/>
    </location>
</feature>
<dbReference type="Pfam" id="PF00534">
    <property type="entry name" value="Glycos_transf_1"/>
    <property type="match status" value="1"/>
</dbReference>